<name>A0A9N9L941_9HELO</name>
<comment type="caution">
    <text evidence="7">The sequence shown here is derived from an EMBL/GenBank/DDBJ whole genome shotgun (WGS) entry which is preliminary data.</text>
</comment>
<evidence type="ECO:0000256" key="5">
    <source>
        <dbReference type="SAM" id="MobiDB-lite"/>
    </source>
</evidence>
<dbReference type="AlphaFoldDB" id="A0A9N9L941"/>
<keyword evidence="2 6" id="KW-0812">Transmembrane</keyword>
<evidence type="ECO:0000256" key="3">
    <source>
        <dbReference type="ARBA" id="ARBA00022989"/>
    </source>
</evidence>
<dbReference type="SUPFAM" id="SSF144083">
    <property type="entry name" value="Magnesium transport protein CorA, transmembrane region"/>
    <property type="match status" value="1"/>
</dbReference>
<evidence type="ECO:0000256" key="2">
    <source>
        <dbReference type="ARBA" id="ARBA00022692"/>
    </source>
</evidence>
<dbReference type="PANTHER" id="PTHR47685">
    <property type="entry name" value="MAGNESIUM TRANSPORT PROTEIN CORA"/>
    <property type="match status" value="1"/>
</dbReference>
<keyword evidence="3 6" id="KW-1133">Transmembrane helix</keyword>
<dbReference type="Proteomes" id="UP000696280">
    <property type="component" value="Unassembled WGS sequence"/>
</dbReference>
<dbReference type="GO" id="GO:0046873">
    <property type="term" value="F:metal ion transmembrane transporter activity"/>
    <property type="evidence" value="ECO:0007669"/>
    <property type="project" value="InterPro"/>
</dbReference>
<dbReference type="InterPro" id="IPR045863">
    <property type="entry name" value="CorA_TM1_TM2"/>
</dbReference>
<keyword evidence="4 6" id="KW-0472">Membrane</keyword>
<evidence type="ECO:0000256" key="1">
    <source>
        <dbReference type="ARBA" id="ARBA00004141"/>
    </source>
</evidence>
<gene>
    <name evidence="7" type="ORF">HYFRA_00001700</name>
</gene>
<feature type="compositionally biased region" description="Basic and acidic residues" evidence="5">
    <location>
        <begin position="1"/>
        <end position="32"/>
    </location>
</feature>
<proteinExistence type="predicted"/>
<dbReference type="Pfam" id="PF01544">
    <property type="entry name" value="CorA"/>
    <property type="match status" value="1"/>
</dbReference>
<feature type="region of interest" description="Disordered" evidence="5">
    <location>
        <begin position="1"/>
        <end position="85"/>
    </location>
</feature>
<feature type="compositionally biased region" description="Pro residues" evidence="5">
    <location>
        <begin position="892"/>
        <end position="920"/>
    </location>
</feature>
<feature type="compositionally biased region" description="Basic and acidic residues" evidence="5">
    <location>
        <begin position="504"/>
        <end position="517"/>
    </location>
</feature>
<comment type="subcellular location">
    <subcellularLocation>
        <location evidence="1">Membrane</location>
        <topology evidence="1">Multi-pass membrane protein</topology>
    </subcellularLocation>
</comment>
<organism evidence="7 8">
    <name type="scientific">Hymenoscyphus fraxineus</name>
    <dbReference type="NCBI Taxonomy" id="746836"/>
    <lineage>
        <taxon>Eukaryota</taxon>
        <taxon>Fungi</taxon>
        <taxon>Dikarya</taxon>
        <taxon>Ascomycota</taxon>
        <taxon>Pezizomycotina</taxon>
        <taxon>Leotiomycetes</taxon>
        <taxon>Helotiales</taxon>
        <taxon>Helotiaceae</taxon>
        <taxon>Hymenoscyphus</taxon>
    </lineage>
</organism>
<evidence type="ECO:0000256" key="4">
    <source>
        <dbReference type="ARBA" id="ARBA00023136"/>
    </source>
</evidence>
<accession>A0A9N9L941</accession>
<protein>
    <submittedName>
        <fullName evidence="7">Uncharacterized protein</fullName>
    </submittedName>
</protein>
<sequence>MTVFQKIHEIEVQDSRGSERATREVKDRDGKGGGRRRRVERDRSIGSDTKSARERSSSTSSWSSRSDSSMSDDAFTSSDSDDSDYMPQEFSFKLSRYRAGLPSRESAASPAVGKGTRMKEPLTSSQQPLNKANLGNVTHVLKSQYTGDGSIDGDQSVELKVAENISSQNQPLFKWLQVEDANMNFDRFETAAKALPDLTDSQRSGINTLFKRVRKDYVFGELDRPMHTSNGASVRFMAPIVLSTTIRPKLQDLNESSRQERSVAWMCLPYFLIQKYSSNSKDFLPASHPAKTLLQSQSSFAHEKRDMQQTVCKLPGCPQGHCFHIAQVWCLVVDDSFLITGSQTSISTLMGKHVSLSTELPPPNMVRSQSQTRYFASYPTQIQVSRGDDLWSFPVDECKTWFKFLLHFWEFSPKKLQFSYAGDIIQSKSWPQIIQQAAKINIKLSMTEVKAKSIESGNGLIYSQGSASKGDTPSTRNHATNSQIAFASSETNGLLGTPPNLTKISEKDTTETSHSRDEDESLKNSFHVFTWLSEPQPGSQMTQNGNSLFAAVKGSPVVEKRLRKDLEEVDRYLISQPSFKDRTAYMQCGQLSRDGIYEMLAKERESIPETGNVKRIAYERKVVLINKAETIFRFFIPFQLQGRTIGKFWGAIGQILGPLPTSGRTSLPLYWPIVEWLDELIESVQFVTEVFSQAEFAERSNIDLPEELANAWIPFLMSFMHCRSRTSEIKFEIHSAHCHYLVKEGINHLFLDLGQKRLLNYRVIKPLDLASIANLALLGDITGQMPTIEDSYSQYLGHLDKLRAFQQEISVIRDTLLQQRRNLDCYQQISSSSLYSTELGSVEPLLLALEGKSRQKKHSLSKTKRFEALRPAQGYTQYFRNRRSKTYLPRGPVGPPPPPGPRVGPPPPPGPRVGPPPPPGNTGRSVYGAGAESSVMSPRPGFPRHETLGVNQHNATYSSQNPPTGFDKYKQVHRPSGINGVFAPVANSGQYIDPREPNHLRDLLLQESYNLLDLKIQQFRDMSSLARELEAYNMAKISHNKDRQEAAIFIFTIVTVIFLPLSTVAGILGMNTNDVRNMEIDQWVFWVTAIPLTIIVIILCLLWTGELWNVGRWFSNVGRGGNTQESVHREKIGRVVIPRR</sequence>
<evidence type="ECO:0000313" key="7">
    <source>
        <dbReference type="EMBL" id="CAG8959792.1"/>
    </source>
</evidence>
<feature type="compositionally biased region" description="Polar residues" evidence="5">
    <location>
        <begin position="492"/>
        <end position="503"/>
    </location>
</feature>
<dbReference type="EMBL" id="CAJVRL010000092">
    <property type="protein sequence ID" value="CAG8959792.1"/>
    <property type="molecule type" value="Genomic_DNA"/>
</dbReference>
<reference evidence="7" key="1">
    <citation type="submission" date="2021-07" db="EMBL/GenBank/DDBJ databases">
        <authorList>
            <person name="Durling M."/>
        </authorList>
    </citation>
    <scope>NUCLEOTIDE SEQUENCE</scope>
</reference>
<dbReference type="InterPro" id="IPR050829">
    <property type="entry name" value="CorA_MIT"/>
</dbReference>
<evidence type="ECO:0000256" key="6">
    <source>
        <dbReference type="SAM" id="Phobius"/>
    </source>
</evidence>
<feature type="transmembrane region" description="Helical" evidence="6">
    <location>
        <begin position="1046"/>
        <end position="1071"/>
    </location>
</feature>
<feature type="region of interest" description="Disordered" evidence="5">
    <location>
        <begin position="97"/>
        <end position="130"/>
    </location>
</feature>
<feature type="compositionally biased region" description="Low complexity" evidence="5">
    <location>
        <begin position="57"/>
        <end position="78"/>
    </location>
</feature>
<feature type="region of interest" description="Disordered" evidence="5">
    <location>
        <begin position="871"/>
        <end position="938"/>
    </location>
</feature>
<feature type="compositionally biased region" description="Basic and acidic residues" evidence="5">
    <location>
        <begin position="39"/>
        <end position="56"/>
    </location>
</feature>
<feature type="transmembrane region" description="Helical" evidence="6">
    <location>
        <begin position="1083"/>
        <end position="1104"/>
    </location>
</feature>
<dbReference type="GO" id="GO:0016020">
    <property type="term" value="C:membrane"/>
    <property type="evidence" value="ECO:0007669"/>
    <property type="project" value="UniProtKB-SubCell"/>
</dbReference>
<feature type="region of interest" description="Disordered" evidence="5">
    <location>
        <begin position="492"/>
        <end position="521"/>
    </location>
</feature>
<dbReference type="OrthoDB" id="5286874at2759"/>
<evidence type="ECO:0000313" key="8">
    <source>
        <dbReference type="Proteomes" id="UP000696280"/>
    </source>
</evidence>
<dbReference type="Gene3D" id="1.20.58.340">
    <property type="entry name" value="Magnesium transport protein CorA, transmembrane region"/>
    <property type="match status" value="1"/>
</dbReference>
<dbReference type="PANTHER" id="PTHR47685:SF1">
    <property type="entry name" value="MAGNESIUM TRANSPORT PROTEIN CORA"/>
    <property type="match status" value="1"/>
</dbReference>
<keyword evidence="8" id="KW-1185">Reference proteome</keyword>
<dbReference type="InterPro" id="IPR002523">
    <property type="entry name" value="MgTranspt_CorA/ZnTranspt_ZntB"/>
</dbReference>